<evidence type="ECO:0000313" key="2">
    <source>
        <dbReference type="Proteomes" id="UP000244334"/>
    </source>
</evidence>
<accession>A0A328TQ30</accession>
<dbReference type="Proteomes" id="UP000244334">
    <property type="component" value="Unassembled WGS sequence"/>
</dbReference>
<name>A0A328TQ30_9GAMM</name>
<comment type="caution">
    <text evidence="1">The sequence shown here is derived from an EMBL/GenBank/DDBJ whole genome shotgun (WGS) entry which is preliminary data.</text>
</comment>
<evidence type="ECO:0000313" key="1">
    <source>
        <dbReference type="EMBL" id="RAP69884.1"/>
    </source>
</evidence>
<keyword evidence="2" id="KW-1185">Reference proteome</keyword>
<dbReference type="EMBL" id="LJAM02000544">
    <property type="protein sequence ID" value="RAP69884.1"/>
    <property type="molecule type" value="Genomic_DNA"/>
</dbReference>
<gene>
    <name evidence="1" type="ORF">ACZ87_03321</name>
</gene>
<organism evidence="1 2">
    <name type="scientific">Candidatus Erwinia dacicola</name>
    <dbReference type="NCBI Taxonomy" id="252393"/>
    <lineage>
        <taxon>Bacteria</taxon>
        <taxon>Pseudomonadati</taxon>
        <taxon>Pseudomonadota</taxon>
        <taxon>Gammaproteobacteria</taxon>
        <taxon>Enterobacterales</taxon>
        <taxon>Erwiniaceae</taxon>
        <taxon>Erwinia</taxon>
    </lineage>
</organism>
<dbReference type="AlphaFoldDB" id="A0A328TQ30"/>
<reference evidence="1" key="1">
    <citation type="submission" date="2018-04" db="EMBL/GenBank/DDBJ databases">
        <title>Genomes of the Obligate Erwinia dacicola and Facultative Enterobacter sp. OLF Endosymbionts of the Olive Fruit fly, Bactrocera oleae.</title>
        <authorList>
            <person name="Estes A.M."/>
            <person name="Hearn D.J."/>
            <person name="Agarwal S."/>
            <person name="Pierson E.A."/>
            <person name="Dunning-Hotopp J.C."/>
        </authorList>
    </citation>
    <scope>NUCLEOTIDE SEQUENCE [LARGE SCALE GENOMIC DNA]</scope>
    <source>
        <strain evidence="1">Oroville</strain>
    </source>
</reference>
<sequence>MTLRLIPKILDTIDVILPVFFVDKLSAVIDSAMLKIAHIQHIVLAKLSV</sequence>
<proteinExistence type="predicted"/>
<protein>
    <submittedName>
        <fullName evidence="1">Uncharacterized protein</fullName>
    </submittedName>
</protein>